<comment type="caution">
    <text evidence="1">The sequence shown here is derived from an EMBL/GenBank/DDBJ whole genome shotgun (WGS) entry which is preliminary data.</text>
</comment>
<evidence type="ECO:0000313" key="1">
    <source>
        <dbReference type="EMBL" id="CAI0399522.1"/>
    </source>
</evidence>
<sequence length="35" mass="3913">MREVIMFVRITKLFGSLAANGVLNCPLPVKYMEGN</sequence>
<evidence type="ECO:0000313" key="2">
    <source>
        <dbReference type="Proteomes" id="UP001154282"/>
    </source>
</evidence>
<accession>A0AAV0IQ32</accession>
<dbReference type="Proteomes" id="UP001154282">
    <property type="component" value="Unassembled WGS sequence"/>
</dbReference>
<gene>
    <name evidence="1" type="ORF">LITE_LOCUS10358</name>
</gene>
<organism evidence="1 2">
    <name type="scientific">Linum tenue</name>
    <dbReference type="NCBI Taxonomy" id="586396"/>
    <lineage>
        <taxon>Eukaryota</taxon>
        <taxon>Viridiplantae</taxon>
        <taxon>Streptophyta</taxon>
        <taxon>Embryophyta</taxon>
        <taxon>Tracheophyta</taxon>
        <taxon>Spermatophyta</taxon>
        <taxon>Magnoliopsida</taxon>
        <taxon>eudicotyledons</taxon>
        <taxon>Gunneridae</taxon>
        <taxon>Pentapetalae</taxon>
        <taxon>rosids</taxon>
        <taxon>fabids</taxon>
        <taxon>Malpighiales</taxon>
        <taxon>Linaceae</taxon>
        <taxon>Linum</taxon>
    </lineage>
</organism>
<name>A0AAV0IQ32_9ROSI</name>
<dbReference type="EMBL" id="CAMGYJ010000004">
    <property type="protein sequence ID" value="CAI0399522.1"/>
    <property type="molecule type" value="Genomic_DNA"/>
</dbReference>
<protein>
    <submittedName>
        <fullName evidence="1">Uncharacterized protein</fullName>
    </submittedName>
</protein>
<reference evidence="1" key="1">
    <citation type="submission" date="2022-08" db="EMBL/GenBank/DDBJ databases">
        <authorList>
            <person name="Gutierrez-Valencia J."/>
        </authorList>
    </citation>
    <scope>NUCLEOTIDE SEQUENCE</scope>
</reference>
<keyword evidence="2" id="KW-1185">Reference proteome</keyword>
<proteinExistence type="predicted"/>
<dbReference type="AlphaFoldDB" id="A0AAV0IQ32"/>